<dbReference type="InterPro" id="IPR025668">
    <property type="entry name" value="Tnp_DDE_dom"/>
</dbReference>
<protein>
    <recommendedName>
        <fullName evidence="1">Transposase DDE domain-containing protein</fullName>
    </recommendedName>
</protein>
<comment type="caution">
    <text evidence="2">The sequence shown here is derived from an EMBL/GenBank/DDBJ whole genome shotgun (WGS) entry which is preliminary data.</text>
</comment>
<dbReference type="Pfam" id="PF13612">
    <property type="entry name" value="DDE_Tnp_1_3"/>
    <property type="match status" value="1"/>
</dbReference>
<dbReference type="EMBL" id="AZFV01000038">
    <property type="protein sequence ID" value="KRM14468.1"/>
    <property type="molecule type" value="Genomic_DNA"/>
</dbReference>
<dbReference type="Proteomes" id="UP000051302">
    <property type="component" value="Unassembled WGS sequence"/>
</dbReference>
<gene>
    <name evidence="2" type="ORF">FD31_GL001801</name>
</gene>
<dbReference type="PATRIC" id="fig|1423774.3.peg.1868"/>
<sequence>MTDQGIAVAYTITKVSFHDVNMVPTLIDQYSCPHVLADAGYLSKKLKVRLARLGVDFWTPRCKNMSNNGTDSRLLIRDRRQIETVFSGWINTFDLERNRARSLNGFQTRIEQCLLVDTLKQIN</sequence>
<accession>A0A0R1WE50</accession>
<reference evidence="2 3" key="1">
    <citation type="journal article" date="2015" name="Genome Announc.">
        <title>Expanding the biotechnology potential of lactobacilli through comparative genomics of 213 strains and associated genera.</title>
        <authorList>
            <person name="Sun Z."/>
            <person name="Harris H.M."/>
            <person name="McCann A."/>
            <person name="Guo C."/>
            <person name="Argimon S."/>
            <person name="Zhang W."/>
            <person name="Yang X."/>
            <person name="Jeffery I.B."/>
            <person name="Cooney J.C."/>
            <person name="Kagawa T.F."/>
            <person name="Liu W."/>
            <person name="Song Y."/>
            <person name="Salvetti E."/>
            <person name="Wrobel A."/>
            <person name="Rasinkangas P."/>
            <person name="Parkhill J."/>
            <person name="Rea M.C."/>
            <person name="O'Sullivan O."/>
            <person name="Ritari J."/>
            <person name="Douillard F.P."/>
            <person name="Paul Ross R."/>
            <person name="Yang R."/>
            <person name="Briner A.E."/>
            <person name="Felis G.E."/>
            <person name="de Vos W.M."/>
            <person name="Barrangou R."/>
            <person name="Klaenhammer T.R."/>
            <person name="Caufield P.W."/>
            <person name="Cui Y."/>
            <person name="Zhang H."/>
            <person name="O'Toole P.W."/>
        </authorList>
    </citation>
    <scope>NUCLEOTIDE SEQUENCE [LARGE SCALE GENOMIC DNA]</scope>
    <source>
        <strain evidence="2 3">DSM 16982</strain>
    </source>
</reference>
<evidence type="ECO:0000313" key="3">
    <source>
        <dbReference type="Proteomes" id="UP000051302"/>
    </source>
</evidence>
<proteinExistence type="predicted"/>
<feature type="domain" description="Transposase DDE" evidence="1">
    <location>
        <begin position="3"/>
        <end position="102"/>
    </location>
</feature>
<keyword evidence="3" id="KW-1185">Reference proteome</keyword>
<dbReference type="AlphaFoldDB" id="A0A0R1WE50"/>
<name>A0A0R1WE50_9LACO</name>
<evidence type="ECO:0000313" key="2">
    <source>
        <dbReference type="EMBL" id="KRM14468.1"/>
    </source>
</evidence>
<evidence type="ECO:0000259" key="1">
    <source>
        <dbReference type="Pfam" id="PF13612"/>
    </source>
</evidence>
<organism evidence="2 3">
    <name type="scientific">Companilactobacillus nantensis DSM 16982</name>
    <dbReference type="NCBI Taxonomy" id="1423774"/>
    <lineage>
        <taxon>Bacteria</taxon>
        <taxon>Bacillati</taxon>
        <taxon>Bacillota</taxon>
        <taxon>Bacilli</taxon>
        <taxon>Lactobacillales</taxon>
        <taxon>Lactobacillaceae</taxon>
        <taxon>Companilactobacillus</taxon>
    </lineage>
</organism>